<evidence type="ECO:0000313" key="3">
    <source>
        <dbReference type="EMBL" id="POB00164.1"/>
    </source>
</evidence>
<keyword evidence="4" id="KW-1185">Reference proteome</keyword>
<organism evidence="3 4">
    <name type="scientific">Chromobacterium sinusclupearum</name>
    <dbReference type="NCBI Taxonomy" id="2077146"/>
    <lineage>
        <taxon>Bacteria</taxon>
        <taxon>Pseudomonadati</taxon>
        <taxon>Pseudomonadota</taxon>
        <taxon>Betaproteobacteria</taxon>
        <taxon>Neisseriales</taxon>
        <taxon>Chromobacteriaceae</taxon>
        <taxon>Chromobacterium</taxon>
    </lineage>
</organism>
<dbReference type="Pfam" id="PF09718">
    <property type="entry name" value="Tape_meas_lam_C"/>
    <property type="match status" value="1"/>
</dbReference>
<feature type="coiled-coil region" evidence="1">
    <location>
        <begin position="690"/>
        <end position="717"/>
    </location>
</feature>
<dbReference type="EMBL" id="PPTF01000013">
    <property type="protein sequence ID" value="POB00164.1"/>
    <property type="molecule type" value="Genomic_DNA"/>
</dbReference>
<gene>
    <name evidence="3" type="ORF">C2134_02935</name>
</gene>
<dbReference type="Proteomes" id="UP000236416">
    <property type="component" value="Unassembled WGS sequence"/>
</dbReference>
<dbReference type="RefSeq" id="WP_103317438.1">
    <property type="nucleotide sequence ID" value="NZ_PPTF01000013.1"/>
</dbReference>
<evidence type="ECO:0000256" key="1">
    <source>
        <dbReference type="SAM" id="Coils"/>
    </source>
</evidence>
<reference evidence="3 4" key="1">
    <citation type="submission" date="2018-01" db="EMBL/GenBank/DDBJ databases">
        <title>Genomic Sequence of Chromobacterium MWU13-2610 from wild cranberry bogs within the Cape Cod National Seashore.</title>
        <authorList>
            <person name="O'Hara-Hanley K."/>
            <person name="Soby S."/>
            <person name="Harrison A."/>
        </authorList>
    </citation>
    <scope>NUCLEOTIDE SEQUENCE [LARGE SCALE GENOMIC DNA]</scope>
    <source>
        <strain evidence="3 4">MWU13-2610</strain>
    </source>
</reference>
<feature type="domain" description="Bacteriophage tail tape measure C-terminal" evidence="2">
    <location>
        <begin position="981"/>
        <end position="1056"/>
    </location>
</feature>
<protein>
    <submittedName>
        <fullName evidence="3">Phage tail tape measure protein</fullName>
    </submittedName>
</protein>
<evidence type="ECO:0000259" key="2">
    <source>
        <dbReference type="Pfam" id="PF09718"/>
    </source>
</evidence>
<dbReference type="InterPro" id="IPR006431">
    <property type="entry name" value="Phage_tape_meas_C"/>
</dbReference>
<proteinExistence type="predicted"/>
<name>A0A2K4MSV5_9NEIS</name>
<dbReference type="NCBIfam" id="TIGR01541">
    <property type="entry name" value="tape_meas_lam_C"/>
    <property type="match status" value="1"/>
</dbReference>
<comment type="caution">
    <text evidence="3">The sequence shown here is derived from an EMBL/GenBank/DDBJ whole genome shotgun (WGS) entry which is preliminary data.</text>
</comment>
<feature type="coiled-coil region" evidence="1">
    <location>
        <begin position="782"/>
        <end position="831"/>
    </location>
</feature>
<sequence length="1214" mass="127645">MAQPISSIVIDIRADTASIRRDMNQLQSAVDSGFSRIETRARSGVDSIERMSASFNRLKSVVGAVGGFLLAERAISAVGEAMARIPQMGVEFANQMETMQVGMAGTLASMATLDGKALSMKDALALSAKLTSQLADDAAKTAASTQELVSGFNAMLGPGLQAKMSIDQIRQLSTVGINAVKSLGLEGSQIVQEMRSILTGNITSDSQLATALGITNKDIAKIKQDGGDLFDYLMKRLQGFAESSDYYSKTMVGLMDASKEMVSKAAAEGMEPLREAAKGWLTDFNESLSNDAQRRQFVEGLREISGGMVSVVRFAGDAGRALYEYRGVIELVVGALVALKAAQMAGAVGSAVGNRLTQPIGNIIASQEKAQQARVDAMAEANAAGLAERRAQADRAAALAELERARATSARTAQTVLSLQADREKLALDAALTQGAVRQIEQSGSLATAKAMVAEADMAAKAAALELSAAEQARSAQTVGSAAAYERLQLAQAVSTKAAADLAAAKAIEAAEQDRLSQAQSRALAMANALTEADARLAAAEAAAAEAASAQTAAVGRAAVAAEAASVAQRQLAVATQQASVASQAAAVGLNVARGAMSLLGGPIGVATMAIGALIIYWNDVAAAAGNAAAKHEQAAKRIQQAAIKASIPAIKDEIAAAQKLVDEYGKKYDDYIHKGKVNPQATAEHLKRISEATTLRDEAKKALEQAKQKQADEALKSIDKYSGERRDTAAGQQVVKPKFNNALQNYLEDGKHKTKEEKYKQALEEESAAFRGAVDGLDKGSAEYQDALKHHNARIAEIKEEHSKGAESAAKKAAREAAKEMEQVSDLINKSAGISPTYNNKLAVLQKVFGEGKITLDQYRAAVEKLIATETDLGKEADKLVKRQKEVLAGLDAQALEQAQVNQREYAGLGQGDRFRKESEALDQISKHAVDAKKRLAEDLDLNLIDPAAYQRALDAIDASTGRMVADQRAHFAAMQQAAGDWSLGASRALENYADHARDVAGQTEEMFSRAFGGMEDALTKFVMTGKLSFADFANSVIEDLIRIQIRQSMAGMLGGGLNSMMAGMFQTSGPAAPIVAGTLGFSTGGPVFGPGSATSDSIPAMLSNGEFVVRAAAVDHYGLGTLHALNAKKLATGGGVGRASGNAGRYVAPDAPQVPARAAPESIRVELVNKGGQPLQATSAQPRFDGREMVISVVLEDIRRGGPIREAIKNVR</sequence>
<dbReference type="AlphaFoldDB" id="A0A2K4MSV5"/>
<accession>A0A2K4MSV5</accession>
<keyword evidence="1" id="KW-0175">Coiled coil</keyword>
<evidence type="ECO:0000313" key="4">
    <source>
        <dbReference type="Proteomes" id="UP000236416"/>
    </source>
</evidence>